<keyword evidence="3" id="KW-1185">Reference proteome</keyword>
<gene>
    <name evidence="2" type="ORF">UCREL1_9170</name>
</gene>
<evidence type="ECO:0000313" key="2">
    <source>
        <dbReference type="EMBL" id="EMR63875.1"/>
    </source>
</evidence>
<sequence length="264" mass="28147">MSKAPIESGPHPPQDAATGQGGSLNSSHPNRTQIQLPTSLTLYNDSIIDKLSVHFMLSEYQLQPLYGVTFSTMSRTVLHSTKSWKSSPLATATTSGGSASRRRFAIIDIFLPPPPLTTHNAQAGAGAAPVELTHEAQSAGGFIHKTYQFDIEVASSNSSGGHHYERFEWRHSKSAEVRALGGEPQGWKLVRINGRVGGEVEGVAMSSDGKEVVAAWARGVSATKIMCFQFIGGGIHDAAAGEHWTLVAVITALSLCNKEKGDVL</sequence>
<dbReference type="AlphaFoldDB" id="M7TB43"/>
<protein>
    <submittedName>
        <fullName evidence="2">Uncharacterized protein</fullName>
    </submittedName>
</protein>
<name>M7TB43_EUTLA</name>
<accession>M7TB43</accession>
<evidence type="ECO:0000313" key="3">
    <source>
        <dbReference type="Proteomes" id="UP000012174"/>
    </source>
</evidence>
<dbReference type="OrthoDB" id="5073671at2759"/>
<proteinExistence type="predicted"/>
<evidence type="ECO:0000256" key="1">
    <source>
        <dbReference type="SAM" id="MobiDB-lite"/>
    </source>
</evidence>
<organism evidence="2 3">
    <name type="scientific">Eutypa lata (strain UCR-EL1)</name>
    <name type="common">Grapevine dieback disease fungus</name>
    <name type="synonym">Eutypa armeniacae</name>
    <dbReference type="NCBI Taxonomy" id="1287681"/>
    <lineage>
        <taxon>Eukaryota</taxon>
        <taxon>Fungi</taxon>
        <taxon>Dikarya</taxon>
        <taxon>Ascomycota</taxon>
        <taxon>Pezizomycotina</taxon>
        <taxon>Sordariomycetes</taxon>
        <taxon>Xylariomycetidae</taxon>
        <taxon>Xylariales</taxon>
        <taxon>Diatrypaceae</taxon>
        <taxon>Eutypa</taxon>
    </lineage>
</organism>
<feature type="region of interest" description="Disordered" evidence="1">
    <location>
        <begin position="1"/>
        <end position="31"/>
    </location>
</feature>
<dbReference type="KEGG" id="ela:UCREL1_9170"/>
<dbReference type="Proteomes" id="UP000012174">
    <property type="component" value="Unassembled WGS sequence"/>
</dbReference>
<reference evidence="3" key="1">
    <citation type="journal article" date="2013" name="Genome Announc.">
        <title>Draft genome sequence of the grapevine dieback fungus Eutypa lata UCR-EL1.</title>
        <authorList>
            <person name="Blanco-Ulate B."/>
            <person name="Rolshausen P.E."/>
            <person name="Cantu D."/>
        </authorList>
    </citation>
    <scope>NUCLEOTIDE SEQUENCE [LARGE SCALE GENOMIC DNA]</scope>
    <source>
        <strain evidence="3">UCR-EL1</strain>
    </source>
</reference>
<dbReference type="EMBL" id="KB707151">
    <property type="protein sequence ID" value="EMR63875.1"/>
    <property type="molecule type" value="Genomic_DNA"/>
</dbReference>
<dbReference type="HOGENOM" id="CLU_061850_0_0_1"/>